<proteinExistence type="predicted"/>
<dbReference type="Proteomes" id="UP000001038">
    <property type="component" value="Chromosome 4"/>
</dbReference>
<dbReference type="AlphaFoldDB" id="A0A3B3IL99"/>
<reference evidence="2" key="2">
    <citation type="submission" date="2025-08" db="UniProtKB">
        <authorList>
            <consortium name="Ensembl"/>
        </authorList>
    </citation>
    <scope>IDENTIFICATION</scope>
    <source>
        <strain evidence="2">Hd-rR</strain>
    </source>
</reference>
<dbReference type="Ensembl" id="ENSORLT00000033029.1">
    <property type="protein sequence ID" value="ENSORLP00000044721.1"/>
    <property type="gene ID" value="ENSORLG00000025926.1"/>
</dbReference>
<accession>A0A3B3IL99</accession>
<feature type="region of interest" description="Disordered" evidence="1">
    <location>
        <begin position="1"/>
        <end position="53"/>
    </location>
</feature>
<sequence length="111" mass="12998">HLTATSPHTHIEEQTIAGEQHHQRRPQRSDCRDARTVRVQQSSPQPKSNAHTCPGGFITMETIGLLHPLNKWPNWWSKQFISWTIDYPFPHVSDYFEVAEDYCGFLWEELI</sequence>
<dbReference type="InParanoid" id="A0A3B3IL99"/>
<evidence type="ECO:0000313" key="2">
    <source>
        <dbReference type="Ensembl" id="ENSORLP00000044721.1"/>
    </source>
</evidence>
<reference evidence="2" key="3">
    <citation type="submission" date="2025-09" db="UniProtKB">
        <authorList>
            <consortium name="Ensembl"/>
        </authorList>
    </citation>
    <scope>IDENTIFICATION</scope>
    <source>
        <strain evidence="2">Hd-rR</strain>
    </source>
</reference>
<name>A0A3B3IL99_ORYLA</name>
<protein>
    <submittedName>
        <fullName evidence="2">Uncharacterized protein</fullName>
    </submittedName>
</protein>
<organism evidence="2 3">
    <name type="scientific">Oryzias latipes</name>
    <name type="common">Japanese rice fish</name>
    <name type="synonym">Japanese killifish</name>
    <dbReference type="NCBI Taxonomy" id="8090"/>
    <lineage>
        <taxon>Eukaryota</taxon>
        <taxon>Metazoa</taxon>
        <taxon>Chordata</taxon>
        <taxon>Craniata</taxon>
        <taxon>Vertebrata</taxon>
        <taxon>Euteleostomi</taxon>
        <taxon>Actinopterygii</taxon>
        <taxon>Neopterygii</taxon>
        <taxon>Teleostei</taxon>
        <taxon>Neoteleostei</taxon>
        <taxon>Acanthomorphata</taxon>
        <taxon>Ovalentaria</taxon>
        <taxon>Atherinomorphae</taxon>
        <taxon>Beloniformes</taxon>
        <taxon>Adrianichthyidae</taxon>
        <taxon>Oryziinae</taxon>
        <taxon>Oryzias</taxon>
    </lineage>
</organism>
<feature type="compositionally biased region" description="Polar residues" evidence="1">
    <location>
        <begin position="38"/>
        <end position="51"/>
    </location>
</feature>
<reference evidence="2 3" key="1">
    <citation type="journal article" date="2007" name="Nature">
        <title>The medaka draft genome and insights into vertebrate genome evolution.</title>
        <authorList>
            <person name="Kasahara M."/>
            <person name="Naruse K."/>
            <person name="Sasaki S."/>
            <person name="Nakatani Y."/>
            <person name="Qu W."/>
            <person name="Ahsan B."/>
            <person name="Yamada T."/>
            <person name="Nagayasu Y."/>
            <person name="Doi K."/>
            <person name="Kasai Y."/>
            <person name="Jindo T."/>
            <person name="Kobayashi D."/>
            <person name="Shimada A."/>
            <person name="Toyoda A."/>
            <person name="Kuroki Y."/>
            <person name="Fujiyama A."/>
            <person name="Sasaki T."/>
            <person name="Shimizu A."/>
            <person name="Asakawa S."/>
            <person name="Shimizu N."/>
            <person name="Hashimoto S."/>
            <person name="Yang J."/>
            <person name="Lee Y."/>
            <person name="Matsushima K."/>
            <person name="Sugano S."/>
            <person name="Sakaizumi M."/>
            <person name="Narita T."/>
            <person name="Ohishi K."/>
            <person name="Haga S."/>
            <person name="Ohta F."/>
            <person name="Nomoto H."/>
            <person name="Nogata K."/>
            <person name="Morishita T."/>
            <person name="Endo T."/>
            <person name="Shin-I T."/>
            <person name="Takeda H."/>
            <person name="Morishita S."/>
            <person name="Kohara Y."/>
        </authorList>
    </citation>
    <scope>NUCLEOTIDE SEQUENCE [LARGE SCALE GENOMIC DNA]</scope>
    <source>
        <strain evidence="2 3">Hd-rR</strain>
    </source>
</reference>
<keyword evidence="3" id="KW-1185">Reference proteome</keyword>
<feature type="compositionally biased region" description="Basic and acidic residues" evidence="1">
    <location>
        <begin position="27"/>
        <end position="36"/>
    </location>
</feature>
<dbReference type="Bgee" id="ENSORLG00000025926">
    <property type="expression patterns" value="Expressed in sexually immature organism"/>
</dbReference>
<evidence type="ECO:0000256" key="1">
    <source>
        <dbReference type="SAM" id="MobiDB-lite"/>
    </source>
</evidence>
<evidence type="ECO:0000313" key="3">
    <source>
        <dbReference type="Proteomes" id="UP000001038"/>
    </source>
</evidence>